<comment type="caution">
    <text evidence="1">The sequence shown here is derived from an EMBL/GenBank/DDBJ whole genome shotgun (WGS) entry which is preliminary data.</text>
</comment>
<dbReference type="Proteomes" id="UP001310594">
    <property type="component" value="Unassembled WGS sequence"/>
</dbReference>
<protein>
    <submittedName>
        <fullName evidence="1">Uncharacterized protein</fullName>
    </submittedName>
</protein>
<evidence type="ECO:0000313" key="1">
    <source>
        <dbReference type="EMBL" id="KAK5696173.1"/>
    </source>
</evidence>
<organism evidence="1 2">
    <name type="scientific">Elasticomyces elasticus</name>
    <dbReference type="NCBI Taxonomy" id="574655"/>
    <lineage>
        <taxon>Eukaryota</taxon>
        <taxon>Fungi</taxon>
        <taxon>Dikarya</taxon>
        <taxon>Ascomycota</taxon>
        <taxon>Pezizomycotina</taxon>
        <taxon>Dothideomycetes</taxon>
        <taxon>Dothideomycetidae</taxon>
        <taxon>Mycosphaerellales</taxon>
        <taxon>Teratosphaeriaceae</taxon>
        <taxon>Elasticomyces</taxon>
    </lineage>
</organism>
<sequence length="101" mass="11560">MSRLLTSAPGYKKHAGCMLGTMQLWGPNGQLPHERYNAWVDEMRVIEDRQVKILVAFPVDIFFSEMSLGDKDFVDVGNQPQELIFTVWDRGKEGNLAQVKY</sequence>
<name>A0AAN7VQ90_9PEZI</name>
<evidence type="ECO:0000313" key="2">
    <source>
        <dbReference type="Proteomes" id="UP001310594"/>
    </source>
</evidence>
<dbReference type="AlphaFoldDB" id="A0AAN7VQ90"/>
<dbReference type="EMBL" id="JAVRQU010000013">
    <property type="protein sequence ID" value="KAK5696173.1"/>
    <property type="molecule type" value="Genomic_DNA"/>
</dbReference>
<reference evidence="1" key="1">
    <citation type="submission" date="2023-08" db="EMBL/GenBank/DDBJ databases">
        <title>Black Yeasts Isolated from many extreme environments.</title>
        <authorList>
            <person name="Coleine C."/>
            <person name="Stajich J.E."/>
            <person name="Selbmann L."/>
        </authorList>
    </citation>
    <scope>NUCLEOTIDE SEQUENCE</scope>
    <source>
        <strain evidence="1">CCFEE 5810</strain>
    </source>
</reference>
<accession>A0AAN7VQ90</accession>
<proteinExistence type="predicted"/>
<gene>
    <name evidence="1" type="ORF">LTR97_008593</name>
</gene>